<protein>
    <submittedName>
        <fullName evidence="1">Phosphoglycerate mutase</fullName>
    </submittedName>
</protein>
<dbReference type="CDD" id="cd07067">
    <property type="entry name" value="HP_PGM_like"/>
    <property type="match status" value="1"/>
</dbReference>
<dbReference type="Proteomes" id="UP000237472">
    <property type="component" value="Unassembled WGS sequence"/>
</dbReference>
<dbReference type="InterPro" id="IPR013078">
    <property type="entry name" value="His_Pase_superF_clade-1"/>
</dbReference>
<dbReference type="Pfam" id="PF00300">
    <property type="entry name" value="His_Phos_1"/>
    <property type="match status" value="1"/>
</dbReference>
<dbReference type="AlphaFoldDB" id="A0A2G4R1A7"/>
<evidence type="ECO:0000313" key="2">
    <source>
        <dbReference type="Proteomes" id="UP000237472"/>
    </source>
</evidence>
<dbReference type="EMBL" id="LDWY01000065">
    <property type="protein sequence ID" value="PHY90352.1"/>
    <property type="molecule type" value="Genomic_DNA"/>
</dbReference>
<organism evidence="1 2">
    <name type="scientific">Campylobacter vulpis</name>
    <dbReference type="NCBI Taxonomy" id="1655500"/>
    <lineage>
        <taxon>Bacteria</taxon>
        <taxon>Pseudomonadati</taxon>
        <taxon>Campylobacterota</taxon>
        <taxon>Epsilonproteobacteria</taxon>
        <taxon>Campylobacterales</taxon>
        <taxon>Campylobacteraceae</taxon>
        <taxon>Campylobacter</taxon>
    </lineage>
</organism>
<sequence>MKRIYILRHAKAQKEIKTDDFSRKLSKRGKNELKALFESLQKYEIKWDKIYASSAIRTKKTAQIMAKYYGYDKKDICFIDAFYEADEMGLFAFLKHLDEDIENVLLIGHNPALLKLCELLSSLCLHSFPTSSMLCLECENFKNLKEHSAKLVFFEHIKPLKEN</sequence>
<proteinExistence type="predicted"/>
<dbReference type="OrthoDB" id="9810154at2"/>
<dbReference type="SUPFAM" id="SSF53254">
    <property type="entry name" value="Phosphoglycerate mutase-like"/>
    <property type="match status" value="1"/>
</dbReference>
<dbReference type="InterPro" id="IPR029033">
    <property type="entry name" value="His_PPase_superfam"/>
</dbReference>
<dbReference type="Gene3D" id="3.40.50.1240">
    <property type="entry name" value="Phosphoglycerate mutase-like"/>
    <property type="match status" value="1"/>
</dbReference>
<accession>A0A2G4R1A7</accession>
<name>A0A2G4R1A7_9BACT</name>
<comment type="caution">
    <text evidence="1">The sequence shown here is derived from an EMBL/GenBank/DDBJ whole genome shotgun (WGS) entry which is preliminary data.</text>
</comment>
<gene>
    <name evidence="1" type="ORF">AA994_05495</name>
</gene>
<dbReference type="RefSeq" id="WP_099461739.1">
    <property type="nucleotide sequence ID" value="NZ_LDWY01000065.1"/>
</dbReference>
<evidence type="ECO:0000313" key="1">
    <source>
        <dbReference type="EMBL" id="PHY90352.1"/>
    </source>
</evidence>
<reference evidence="2" key="1">
    <citation type="submission" date="2015-06" db="EMBL/GenBank/DDBJ databases">
        <authorList>
            <person name="Parisi A."/>
            <person name="Chiara M."/>
            <person name="Florio D."/>
            <person name="Miccolupo A."/>
            <person name="Manzari C."/>
            <person name="Mion D."/>
            <person name="Caruso M."/>
            <person name="D'erchia A.M."/>
            <person name="Zanoni R."/>
        </authorList>
    </citation>
    <scope>NUCLEOTIDE SEQUENCE [LARGE SCALE GENOMIC DNA]</scope>
    <source>
        <strain evidence="2">73/13</strain>
    </source>
</reference>